<feature type="domain" description="Arf-GAP" evidence="3">
    <location>
        <begin position="129"/>
        <end position="312"/>
    </location>
</feature>
<comment type="caution">
    <text evidence="5">The sequence shown here is derived from an EMBL/GenBank/DDBJ whole genome shotgun (WGS) entry which is preliminary data.</text>
</comment>
<sequence length="1486" mass="169413">MTESEVKEEANNQEDSTHDDDHDEPTTSPSTTSTTEPSTPAIETSQSMSSSVIISPSTESSGFELEHLNQDKVNNKRSTSSSSSILMSSHTINKKRPGSSQTHTSIHSSSSTSTSTSYNSSLSPLNARKRLLTFLASNANNRSCNDCHALLLDFSKMFCSFSNPSREEPISHRETNNVEIMAKDFASLHTLHFKPHDLEISTSESSTVDQYIQQAQASLQSSVFICTTCAKVHKSLTSQIVKSITLDSWSQDMVDVVVHAPIAGNTLATTILEYNLNPHSRPDSKSSVMERELFIRAKYQLMAFVLPKNPLAEGSISESGSGERQLKGSMSNTSASLQLGNSHSKSWESPQPTETSKRLVDCFCIIAPNGSIDLNATSASISSSRKKDVLLKCTSPQQLQFQTQVTDVYPQQNTQLYPKHLHQFVFPQGCTLSTSNKPSLLTFTLTNELGQKVYGAALYVYDTHMDLDSLYKTVKKEYKGKLPSWLQEIDMKYTQQQQYNRGERPSSSSGKEEMYFLPKALVILSKYPFFDIWRKFLLQLYHISIVEAPLPLERYIANFCSEIPLPPLGKTSVKIQLYNREIMNITRPPVNRLPLLNCSVRPLFASLSVSNVMVVMGCLMQETRVALCTKHMALLGPCCETLNSFLYPFSWQGIYIPLLPDSMAIDLLEAPLPFLVGIHRRYLDEFPVDKRPNGVVFVDLDHDIVHLGYDEHLADKEGRLPPVLPEKDANKLKTQLEACAGVEYIPTESNRKGQLTFADGKILPNEKRPTYCRLMYTSAVNARAARLASIDHAFLDTEELMPINFANNGTLTETAGSYDSNEFNIKGVRKDKKVVSPVRKSKGSPSKLKTPKHLLDMESHHPKFDANEVRNSFLRFYCSLLQDYEKYIRKTRVHEDQFQKEKFIHAQGSDAKSFFADVIESQMFQKFVEEKLFTPDIPNIRLFDDSIIAKKNRSKISRKKPTNFINDESTKVVETYIPPEPSNAGLLQSSYHYEKFPNKLDASLFGDVRQAKILDTTDMRESKISRMMRKSIEVQQGVISKLNRREEDNGRNSKKNGNTRDNEKISECLWALEKIVHQSNKSDGDTNSTSLEMRQAQRIIENTRNQQIKSLAMLIQLQRFWISHRIFPKYYIEGMEGTIGPRKSITRNSWFRKEAVHRRWSNLKKGIQHIQATYRMHRTRKRYLATIDIVCKMQGLVRGFMQRRKIKDAILKRKRKYCVQIEQLWHRAFTSMFYRSRFNMVHDITLFLSHKLLEVELESLYNKLGIEKASRDEDKDGRFAKSLVHATFLKVKAIVAKANINQALFPAERKSKTSLAVSLLESAHDMELERIQIYERLQVYSNLQDIYRMLNIDIKSKKKKSQVACMLWTSEVDISHSSTIMCLLFPELASSSNIRTVYPSKKGCERVGLSTVYRNETLQSRNGLDIEFKLEHLLRDNLSSATKALLLSSTRKRLLDTSYEETVVFTASRSYQQFSFDDLKQYLNVE</sequence>
<dbReference type="PROSITE" id="PS50115">
    <property type="entry name" value="ARFGAP"/>
    <property type="match status" value="1"/>
</dbReference>
<dbReference type="PANTHER" id="PTHR12296:SF21">
    <property type="entry name" value="DENN DOMAIN-CONTAINING PROTEIN 3"/>
    <property type="match status" value="1"/>
</dbReference>
<dbReference type="PROSITE" id="PS50096">
    <property type="entry name" value="IQ"/>
    <property type="match status" value="2"/>
</dbReference>
<dbReference type="InterPro" id="IPR005112">
    <property type="entry name" value="dDENN_dom"/>
</dbReference>
<feature type="region of interest" description="Disordered" evidence="2">
    <location>
        <begin position="1041"/>
        <end position="1060"/>
    </location>
</feature>
<dbReference type="InterPro" id="IPR001194">
    <property type="entry name" value="cDENN_dom"/>
</dbReference>
<dbReference type="Proteomes" id="UP001054902">
    <property type="component" value="Unassembled WGS sequence"/>
</dbReference>
<name>A0AAD3HBI8_9STRA</name>
<evidence type="ECO:0008006" key="7">
    <source>
        <dbReference type="Google" id="ProtNLM"/>
    </source>
</evidence>
<dbReference type="InterPro" id="IPR038508">
    <property type="entry name" value="ArfGAP_dom_sf"/>
</dbReference>
<dbReference type="SMART" id="SM00800">
    <property type="entry name" value="uDENN"/>
    <property type="match status" value="1"/>
</dbReference>
<dbReference type="Pfam" id="PF03456">
    <property type="entry name" value="uDENN"/>
    <property type="match status" value="1"/>
</dbReference>
<dbReference type="GO" id="GO:0005096">
    <property type="term" value="F:GTPase activator activity"/>
    <property type="evidence" value="ECO:0007669"/>
    <property type="project" value="InterPro"/>
</dbReference>
<keyword evidence="1" id="KW-0479">Metal-binding</keyword>
<dbReference type="Gene3D" id="1.10.220.150">
    <property type="entry name" value="Arf GTPase activating protein"/>
    <property type="match status" value="1"/>
</dbReference>
<reference evidence="5 6" key="1">
    <citation type="journal article" date="2021" name="Sci. Rep.">
        <title>The genome of the diatom Chaetoceros tenuissimus carries an ancient integrated fragment of an extant virus.</title>
        <authorList>
            <person name="Hongo Y."/>
            <person name="Kimura K."/>
            <person name="Takaki Y."/>
            <person name="Yoshida Y."/>
            <person name="Baba S."/>
            <person name="Kobayashi G."/>
            <person name="Nagasaki K."/>
            <person name="Hano T."/>
            <person name="Tomaru Y."/>
        </authorList>
    </citation>
    <scope>NUCLEOTIDE SEQUENCE [LARGE SCALE GENOMIC DNA]</scope>
    <source>
        <strain evidence="5 6">NIES-3715</strain>
    </source>
</reference>
<dbReference type="InterPro" id="IPR000048">
    <property type="entry name" value="IQ_motif_EF-hand-BS"/>
</dbReference>
<evidence type="ECO:0000259" key="4">
    <source>
        <dbReference type="PROSITE" id="PS50211"/>
    </source>
</evidence>
<evidence type="ECO:0000313" key="6">
    <source>
        <dbReference type="Proteomes" id="UP001054902"/>
    </source>
</evidence>
<evidence type="ECO:0000313" key="5">
    <source>
        <dbReference type="EMBL" id="GFH57078.1"/>
    </source>
</evidence>
<organism evidence="5 6">
    <name type="scientific">Chaetoceros tenuissimus</name>
    <dbReference type="NCBI Taxonomy" id="426638"/>
    <lineage>
        <taxon>Eukaryota</taxon>
        <taxon>Sar</taxon>
        <taxon>Stramenopiles</taxon>
        <taxon>Ochrophyta</taxon>
        <taxon>Bacillariophyta</taxon>
        <taxon>Coscinodiscophyceae</taxon>
        <taxon>Chaetocerotophycidae</taxon>
        <taxon>Chaetocerotales</taxon>
        <taxon>Chaetocerotaceae</taxon>
        <taxon>Chaetoceros</taxon>
    </lineage>
</organism>
<evidence type="ECO:0000256" key="2">
    <source>
        <dbReference type="SAM" id="MobiDB-lite"/>
    </source>
</evidence>
<evidence type="ECO:0000259" key="3">
    <source>
        <dbReference type="PROSITE" id="PS50115"/>
    </source>
</evidence>
<dbReference type="GO" id="GO:0031410">
    <property type="term" value="C:cytoplasmic vesicle"/>
    <property type="evidence" value="ECO:0007669"/>
    <property type="project" value="TreeGrafter"/>
</dbReference>
<keyword evidence="1" id="KW-0862">Zinc</keyword>
<dbReference type="InterPro" id="IPR037516">
    <property type="entry name" value="Tripartite_DENN"/>
</dbReference>
<protein>
    <recommendedName>
        <fullName evidence="7">UDENN domain-containing protein</fullName>
    </recommendedName>
</protein>
<dbReference type="PROSITE" id="PS50211">
    <property type="entry name" value="DENN"/>
    <property type="match status" value="1"/>
</dbReference>
<feature type="compositionally biased region" description="Low complexity" evidence="2">
    <location>
        <begin position="99"/>
        <end position="122"/>
    </location>
</feature>
<feature type="compositionally biased region" description="Basic and acidic residues" evidence="2">
    <location>
        <begin position="1"/>
        <end position="20"/>
    </location>
</feature>
<proteinExistence type="predicted"/>
<dbReference type="InterPro" id="IPR043153">
    <property type="entry name" value="DENN_C"/>
</dbReference>
<dbReference type="Pfam" id="PF03455">
    <property type="entry name" value="dDENN"/>
    <property type="match status" value="1"/>
</dbReference>
<dbReference type="Pfam" id="PF02141">
    <property type="entry name" value="DENN"/>
    <property type="match status" value="1"/>
</dbReference>
<dbReference type="InterPro" id="IPR037278">
    <property type="entry name" value="ARFGAP/RecO"/>
</dbReference>
<dbReference type="SMART" id="SM00015">
    <property type="entry name" value="IQ"/>
    <property type="match status" value="2"/>
</dbReference>
<keyword evidence="6" id="KW-1185">Reference proteome</keyword>
<dbReference type="SMART" id="SM00105">
    <property type="entry name" value="ArfGap"/>
    <property type="match status" value="1"/>
</dbReference>
<feature type="compositionally biased region" description="Polar residues" evidence="2">
    <location>
        <begin position="328"/>
        <end position="353"/>
    </location>
</feature>
<dbReference type="Gene3D" id="3.30.450.200">
    <property type="match status" value="1"/>
</dbReference>
<dbReference type="InterPro" id="IPR051696">
    <property type="entry name" value="DENN_Domain_GEFs"/>
</dbReference>
<dbReference type="GO" id="GO:0032483">
    <property type="term" value="P:regulation of Rab protein signal transduction"/>
    <property type="evidence" value="ECO:0007669"/>
    <property type="project" value="TreeGrafter"/>
</dbReference>
<dbReference type="GO" id="GO:0008270">
    <property type="term" value="F:zinc ion binding"/>
    <property type="evidence" value="ECO:0007669"/>
    <property type="project" value="UniProtKB-KW"/>
</dbReference>
<dbReference type="SUPFAM" id="SSF57863">
    <property type="entry name" value="ArfGap/RecO-like zinc finger"/>
    <property type="match status" value="1"/>
</dbReference>
<dbReference type="PANTHER" id="PTHR12296">
    <property type="entry name" value="DENN DOMAIN-CONTAINING PROTEIN 4"/>
    <property type="match status" value="1"/>
</dbReference>
<dbReference type="Pfam" id="PF01412">
    <property type="entry name" value="ArfGap"/>
    <property type="match status" value="1"/>
</dbReference>
<dbReference type="SMART" id="SM00801">
    <property type="entry name" value="dDENN"/>
    <property type="match status" value="1"/>
</dbReference>
<dbReference type="EMBL" id="BLLK01000057">
    <property type="protein sequence ID" value="GFH57078.1"/>
    <property type="molecule type" value="Genomic_DNA"/>
</dbReference>
<dbReference type="Gene3D" id="3.40.50.11500">
    <property type="match status" value="1"/>
</dbReference>
<feature type="compositionally biased region" description="Low complexity" evidence="2">
    <location>
        <begin position="78"/>
        <end position="89"/>
    </location>
</feature>
<feature type="region of interest" description="Disordered" evidence="2">
    <location>
        <begin position="1"/>
        <end position="122"/>
    </location>
</feature>
<accession>A0AAD3HBI8</accession>
<feature type="compositionally biased region" description="Low complexity" evidence="2">
    <location>
        <begin position="26"/>
        <end position="61"/>
    </location>
</feature>
<feature type="region of interest" description="Disordered" evidence="2">
    <location>
        <begin position="315"/>
        <end position="353"/>
    </location>
</feature>
<evidence type="ECO:0000256" key="1">
    <source>
        <dbReference type="PROSITE-ProRule" id="PRU00288"/>
    </source>
</evidence>
<feature type="domain" description="UDENN" evidence="4">
    <location>
        <begin position="387"/>
        <end position="939"/>
    </location>
</feature>
<dbReference type="InterPro" id="IPR001164">
    <property type="entry name" value="ArfGAP_dom"/>
</dbReference>
<keyword evidence="1" id="KW-0863">Zinc-finger</keyword>
<gene>
    <name evidence="5" type="ORF">CTEN210_13554</name>
</gene>
<dbReference type="InterPro" id="IPR005113">
    <property type="entry name" value="uDENN_dom"/>
</dbReference>
<dbReference type="SMART" id="SM00799">
    <property type="entry name" value="DENN"/>
    <property type="match status" value="1"/>
</dbReference>
<feature type="compositionally biased region" description="Basic and acidic residues" evidence="2">
    <location>
        <begin position="64"/>
        <end position="74"/>
    </location>
</feature>